<organism evidence="2 3">
    <name type="scientific">Ectobacillus ponti</name>
    <dbReference type="NCBI Taxonomy" id="2961894"/>
    <lineage>
        <taxon>Bacteria</taxon>
        <taxon>Bacillati</taxon>
        <taxon>Bacillota</taxon>
        <taxon>Bacilli</taxon>
        <taxon>Bacillales</taxon>
        <taxon>Bacillaceae</taxon>
        <taxon>Ectobacillus</taxon>
    </lineage>
</organism>
<keyword evidence="3" id="KW-1185">Reference proteome</keyword>
<comment type="caution">
    <text evidence="2">The sequence shown here is derived from an EMBL/GenBank/DDBJ whole genome shotgun (WGS) entry which is preliminary data.</text>
</comment>
<dbReference type="InterPro" id="IPR009078">
    <property type="entry name" value="Ferritin-like_SF"/>
</dbReference>
<dbReference type="CDD" id="cd00657">
    <property type="entry name" value="Ferritin_like"/>
    <property type="match status" value="1"/>
</dbReference>
<dbReference type="Gene3D" id="1.20.1260.10">
    <property type="match status" value="1"/>
</dbReference>
<dbReference type="Proteomes" id="UP001156102">
    <property type="component" value="Unassembled WGS sequence"/>
</dbReference>
<evidence type="ECO:0000313" key="2">
    <source>
        <dbReference type="EMBL" id="MCP8967654.1"/>
    </source>
</evidence>
<feature type="domain" description="DUF2383" evidence="1">
    <location>
        <begin position="3"/>
        <end position="100"/>
    </location>
</feature>
<dbReference type="InterPro" id="IPR019052">
    <property type="entry name" value="DUF2383"/>
</dbReference>
<evidence type="ECO:0000313" key="3">
    <source>
        <dbReference type="Proteomes" id="UP001156102"/>
    </source>
</evidence>
<evidence type="ECO:0000259" key="1">
    <source>
        <dbReference type="Pfam" id="PF09537"/>
    </source>
</evidence>
<dbReference type="RefSeq" id="WP_254757573.1">
    <property type="nucleotide sequence ID" value="NZ_JANCLT010000002.1"/>
</dbReference>
<dbReference type="InterPro" id="IPR012347">
    <property type="entry name" value="Ferritin-like"/>
</dbReference>
<reference evidence="2" key="1">
    <citation type="submission" date="2022-07" db="EMBL/GenBank/DDBJ databases">
        <authorList>
            <person name="Li W.-J."/>
            <person name="Deng Q.-Q."/>
        </authorList>
    </citation>
    <scope>NUCLEOTIDE SEQUENCE</scope>
    <source>
        <strain evidence="2">SYSU M60031</strain>
    </source>
</reference>
<dbReference type="Pfam" id="PF09537">
    <property type="entry name" value="DUF2383"/>
    <property type="match status" value="1"/>
</dbReference>
<proteinExistence type="predicted"/>
<accession>A0AA41X6R8</accession>
<dbReference type="EMBL" id="JANCLT010000002">
    <property type="protein sequence ID" value="MCP8967654.1"/>
    <property type="molecule type" value="Genomic_DNA"/>
</dbReference>
<name>A0AA41X6R8_9BACI</name>
<protein>
    <submittedName>
        <fullName evidence="2">PA2169 family four-helix-bundle protein</fullName>
    </submittedName>
</protein>
<dbReference type="SUPFAM" id="SSF47240">
    <property type="entry name" value="Ferritin-like"/>
    <property type="match status" value="1"/>
</dbReference>
<gene>
    <name evidence="2" type="ORF">NK662_03760</name>
</gene>
<sequence length="143" mass="16464">MDQTVKELNKFLKGQYMAIHGYEHYMQKEPDPQVRAELQQIQQEHKMNAMRVAERIQHLGGTPVTDEGLLGSIQGYLHNLKIPRDTGIILENALHGEDYYGMEVAKDEVAGKLDEESKRLIDSILENQQTHVDRLNALLQKER</sequence>
<dbReference type="AlphaFoldDB" id="A0AA41X6R8"/>